<organism evidence="9 10">
    <name type="scientific">Babesia duncani</name>
    <dbReference type="NCBI Taxonomy" id="323732"/>
    <lineage>
        <taxon>Eukaryota</taxon>
        <taxon>Sar</taxon>
        <taxon>Alveolata</taxon>
        <taxon>Apicomplexa</taxon>
        <taxon>Aconoidasida</taxon>
        <taxon>Piroplasmida</taxon>
        <taxon>Babesiidae</taxon>
        <taxon>Babesia</taxon>
    </lineage>
</organism>
<dbReference type="InterPro" id="IPR020568">
    <property type="entry name" value="Ribosomal_Su5_D2-typ_SF"/>
</dbReference>
<reference evidence="9" key="1">
    <citation type="journal article" date="2023" name="Nat. Microbiol.">
        <title>Babesia duncani multi-omics identifies virulence factors and drug targets.</title>
        <authorList>
            <person name="Singh P."/>
            <person name="Lonardi S."/>
            <person name="Liang Q."/>
            <person name="Vydyam P."/>
            <person name="Khabirova E."/>
            <person name="Fang T."/>
            <person name="Gihaz S."/>
            <person name="Thekkiniath J."/>
            <person name="Munshi M."/>
            <person name="Abel S."/>
            <person name="Ciampossin L."/>
            <person name="Batugedara G."/>
            <person name="Gupta M."/>
            <person name="Lu X.M."/>
            <person name="Lenz T."/>
            <person name="Chakravarty S."/>
            <person name="Cornillot E."/>
            <person name="Hu Y."/>
            <person name="Ma W."/>
            <person name="Gonzalez L.M."/>
            <person name="Sanchez S."/>
            <person name="Estrada K."/>
            <person name="Sanchez-Flores A."/>
            <person name="Montero E."/>
            <person name="Harb O.S."/>
            <person name="Le Roch K.G."/>
            <person name="Mamoun C.B."/>
        </authorList>
    </citation>
    <scope>NUCLEOTIDE SEQUENCE</scope>
    <source>
        <strain evidence="9">WA1</strain>
    </source>
</reference>
<dbReference type="GO" id="GO:0000177">
    <property type="term" value="C:cytoplasmic exosome (RNase complex)"/>
    <property type="evidence" value="ECO:0007669"/>
    <property type="project" value="TreeGrafter"/>
</dbReference>
<dbReference type="Pfam" id="PF03725">
    <property type="entry name" value="RNase_PH_C"/>
    <property type="match status" value="1"/>
</dbReference>
<comment type="similarity">
    <text evidence="3">Belongs to the RNase PH family.</text>
</comment>
<comment type="caution">
    <text evidence="9">The sequence shown here is derived from an EMBL/GenBank/DDBJ whole genome shotgun (WGS) entry which is preliminary data.</text>
</comment>
<dbReference type="PANTHER" id="PTHR11097:SF8">
    <property type="entry name" value="EXOSOME COMPLEX COMPONENT RRP42"/>
    <property type="match status" value="1"/>
</dbReference>
<evidence type="ECO:0000259" key="7">
    <source>
        <dbReference type="Pfam" id="PF01138"/>
    </source>
</evidence>
<name>A0AAD9PI41_9APIC</name>
<dbReference type="KEGG" id="bdw:94337954"/>
<dbReference type="Proteomes" id="UP001214638">
    <property type="component" value="Unassembled WGS sequence"/>
</dbReference>
<dbReference type="GO" id="GO:0035925">
    <property type="term" value="F:mRNA 3'-UTR AU-rich region binding"/>
    <property type="evidence" value="ECO:0007669"/>
    <property type="project" value="TreeGrafter"/>
</dbReference>
<gene>
    <name evidence="9" type="ORF">BdWA1_003657</name>
</gene>
<dbReference type="GO" id="GO:0034476">
    <property type="term" value="P:U5 snRNA 3'-end processing"/>
    <property type="evidence" value="ECO:0007669"/>
    <property type="project" value="TreeGrafter"/>
</dbReference>
<evidence type="ECO:0000256" key="6">
    <source>
        <dbReference type="ARBA" id="ARBA00042523"/>
    </source>
</evidence>
<evidence type="ECO:0000256" key="1">
    <source>
        <dbReference type="ARBA" id="ARBA00004496"/>
    </source>
</evidence>
<dbReference type="InterPro" id="IPR001247">
    <property type="entry name" value="ExoRNase_PH_dom1"/>
</dbReference>
<dbReference type="GO" id="GO:0000176">
    <property type="term" value="C:nuclear exosome (RNase complex)"/>
    <property type="evidence" value="ECO:0007669"/>
    <property type="project" value="TreeGrafter"/>
</dbReference>
<dbReference type="InterPro" id="IPR015847">
    <property type="entry name" value="ExoRNase_PH_dom2"/>
</dbReference>
<dbReference type="GO" id="GO:0071035">
    <property type="term" value="P:nuclear polyadenylation-dependent rRNA catabolic process"/>
    <property type="evidence" value="ECO:0007669"/>
    <property type="project" value="TreeGrafter"/>
</dbReference>
<comment type="subcellular location">
    <subcellularLocation>
        <location evidence="1">Cytoplasm</location>
    </subcellularLocation>
    <subcellularLocation>
        <location evidence="2">Nucleus</location>
        <location evidence="2">Nucleolus</location>
    </subcellularLocation>
</comment>
<dbReference type="RefSeq" id="XP_067801706.1">
    <property type="nucleotide sequence ID" value="XM_067948667.1"/>
</dbReference>
<evidence type="ECO:0000256" key="3">
    <source>
        <dbReference type="ARBA" id="ARBA00006678"/>
    </source>
</evidence>
<sequence length="267" mass="29641">MDFQKNGIALGYRLDGRRLDDHPALVIVPNVSENSHGSCQVYLDDCIILTTANLAIVPPNERSPDEGIIDITIDSPGCVENVEEIKEKDILIETLLENWQFQNFKLDKTQLCILKSEFVWHIKLHTTVLQRGGSLLDAASIGILSTLRSLTVPAVEVMIKDDMESAVYSSNLKVMFYNLHLNAIFRELPICATVGRIGTRHVWGITKEEEACADGFLSMAVCPNGECVGMRVMGSCFPLTSIINVTDKTRCVALGYHAKINETFKNI</sequence>
<dbReference type="GO" id="GO:0005730">
    <property type="term" value="C:nucleolus"/>
    <property type="evidence" value="ECO:0007669"/>
    <property type="project" value="UniProtKB-SubCell"/>
</dbReference>
<protein>
    <recommendedName>
        <fullName evidence="6">Ribosomal RNA-processing protein 42</fullName>
    </recommendedName>
</protein>
<dbReference type="GO" id="GO:0000467">
    <property type="term" value="P:exonucleolytic trimming to generate mature 3'-end of 5.8S rRNA from tricistronic rRNA transcript (SSU-rRNA, 5.8S rRNA, LSU-rRNA)"/>
    <property type="evidence" value="ECO:0007669"/>
    <property type="project" value="TreeGrafter"/>
</dbReference>
<evidence type="ECO:0000259" key="8">
    <source>
        <dbReference type="Pfam" id="PF03725"/>
    </source>
</evidence>
<dbReference type="InterPro" id="IPR027408">
    <property type="entry name" value="PNPase/RNase_PH_dom_sf"/>
</dbReference>
<dbReference type="GO" id="GO:0071028">
    <property type="term" value="P:nuclear mRNA surveillance"/>
    <property type="evidence" value="ECO:0007669"/>
    <property type="project" value="TreeGrafter"/>
</dbReference>
<dbReference type="Gene3D" id="3.30.230.70">
    <property type="entry name" value="GHMP Kinase, N-terminal domain"/>
    <property type="match status" value="1"/>
</dbReference>
<dbReference type="GO" id="GO:0034473">
    <property type="term" value="P:U1 snRNA 3'-end processing"/>
    <property type="evidence" value="ECO:0007669"/>
    <property type="project" value="TreeGrafter"/>
</dbReference>
<dbReference type="InterPro" id="IPR050590">
    <property type="entry name" value="Exosome_comp_Rrp42_subfam"/>
</dbReference>
<accession>A0AAD9PI41</accession>
<dbReference type="GO" id="GO:0034475">
    <property type="term" value="P:U4 snRNA 3'-end processing"/>
    <property type="evidence" value="ECO:0007669"/>
    <property type="project" value="TreeGrafter"/>
</dbReference>
<dbReference type="GeneID" id="94337954"/>
<evidence type="ECO:0000256" key="2">
    <source>
        <dbReference type="ARBA" id="ARBA00004604"/>
    </source>
</evidence>
<evidence type="ECO:0000313" key="10">
    <source>
        <dbReference type="Proteomes" id="UP001214638"/>
    </source>
</evidence>
<feature type="domain" description="Exoribonuclease phosphorolytic" evidence="7">
    <location>
        <begin position="28"/>
        <end position="153"/>
    </location>
</feature>
<evidence type="ECO:0000256" key="5">
    <source>
        <dbReference type="ARBA" id="ARBA00022835"/>
    </source>
</evidence>
<dbReference type="SUPFAM" id="SSF54211">
    <property type="entry name" value="Ribosomal protein S5 domain 2-like"/>
    <property type="match status" value="1"/>
</dbReference>
<evidence type="ECO:0000256" key="4">
    <source>
        <dbReference type="ARBA" id="ARBA00022490"/>
    </source>
</evidence>
<dbReference type="Pfam" id="PF01138">
    <property type="entry name" value="RNase_PH"/>
    <property type="match status" value="1"/>
</dbReference>
<dbReference type="GO" id="GO:0071038">
    <property type="term" value="P:TRAMP-dependent tRNA surveillance pathway"/>
    <property type="evidence" value="ECO:0007669"/>
    <property type="project" value="TreeGrafter"/>
</dbReference>
<keyword evidence="10" id="KW-1185">Reference proteome</keyword>
<dbReference type="InterPro" id="IPR036345">
    <property type="entry name" value="ExoRNase_PH_dom2_sf"/>
</dbReference>
<dbReference type="GO" id="GO:0016075">
    <property type="term" value="P:rRNA catabolic process"/>
    <property type="evidence" value="ECO:0007669"/>
    <property type="project" value="TreeGrafter"/>
</dbReference>
<dbReference type="SUPFAM" id="SSF55666">
    <property type="entry name" value="Ribonuclease PH domain 2-like"/>
    <property type="match status" value="1"/>
</dbReference>
<feature type="domain" description="Exoribonuclease phosphorolytic" evidence="8">
    <location>
        <begin position="188"/>
        <end position="243"/>
    </location>
</feature>
<dbReference type="AlphaFoldDB" id="A0AAD9PI41"/>
<dbReference type="PANTHER" id="PTHR11097">
    <property type="entry name" value="EXOSOME COMPLEX EXONUCLEASE RIBOSOMAL RNA PROCESSING PROTEIN"/>
    <property type="match status" value="1"/>
</dbReference>
<keyword evidence="4" id="KW-0963">Cytoplasm</keyword>
<evidence type="ECO:0000313" key="9">
    <source>
        <dbReference type="EMBL" id="KAK2194863.1"/>
    </source>
</evidence>
<dbReference type="EMBL" id="JALLKP010000034">
    <property type="protein sequence ID" value="KAK2194863.1"/>
    <property type="molecule type" value="Genomic_DNA"/>
</dbReference>
<keyword evidence="5" id="KW-0271">Exosome</keyword>
<proteinExistence type="inferred from homology"/>